<feature type="compositionally biased region" description="Basic and acidic residues" evidence="7">
    <location>
        <begin position="256"/>
        <end position="272"/>
    </location>
</feature>
<dbReference type="InterPro" id="IPR036390">
    <property type="entry name" value="WH_DNA-bd_sf"/>
</dbReference>
<feature type="compositionally biased region" description="Polar residues" evidence="7">
    <location>
        <begin position="787"/>
        <end position="797"/>
    </location>
</feature>
<dbReference type="Pfam" id="PF00447">
    <property type="entry name" value="HSF_DNA-bind"/>
    <property type="match status" value="1"/>
</dbReference>
<feature type="compositionally biased region" description="Polar residues" evidence="7">
    <location>
        <begin position="490"/>
        <end position="506"/>
    </location>
</feature>
<keyword evidence="6" id="KW-0175">Coiled coil</keyword>
<dbReference type="GO" id="GO:0005634">
    <property type="term" value="C:nucleus"/>
    <property type="evidence" value="ECO:0007669"/>
    <property type="project" value="UniProtKB-SubCell"/>
</dbReference>
<evidence type="ECO:0000313" key="9">
    <source>
        <dbReference type="EMBL" id="KAF2847299.1"/>
    </source>
</evidence>
<dbReference type="AlphaFoldDB" id="A0A6A7AZ00"/>
<dbReference type="PANTHER" id="PTHR10015:SF427">
    <property type="entry name" value="HEAT SHOCK FACTOR PROTEIN"/>
    <property type="match status" value="1"/>
</dbReference>
<dbReference type="OrthoDB" id="60033at2759"/>
<evidence type="ECO:0000256" key="7">
    <source>
        <dbReference type="SAM" id="MobiDB-lite"/>
    </source>
</evidence>
<evidence type="ECO:0000256" key="4">
    <source>
        <dbReference type="ARBA" id="ARBA00023242"/>
    </source>
</evidence>
<evidence type="ECO:0000313" key="10">
    <source>
        <dbReference type="Proteomes" id="UP000799423"/>
    </source>
</evidence>
<evidence type="ECO:0000256" key="1">
    <source>
        <dbReference type="ARBA" id="ARBA00004123"/>
    </source>
</evidence>
<comment type="similarity">
    <text evidence="2 5">Belongs to the HSF family.</text>
</comment>
<dbReference type="EMBL" id="MU006327">
    <property type="protein sequence ID" value="KAF2847299.1"/>
    <property type="molecule type" value="Genomic_DNA"/>
</dbReference>
<dbReference type="PANTHER" id="PTHR10015">
    <property type="entry name" value="HEAT SHOCK TRANSCRIPTION FACTOR"/>
    <property type="match status" value="1"/>
</dbReference>
<reference evidence="9" key="1">
    <citation type="submission" date="2020-01" db="EMBL/GenBank/DDBJ databases">
        <authorList>
            <consortium name="DOE Joint Genome Institute"/>
            <person name="Haridas S."/>
            <person name="Albert R."/>
            <person name="Binder M."/>
            <person name="Bloem J."/>
            <person name="Labutti K."/>
            <person name="Salamov A."/>
            <person name="Andreopoulos B."/>
            <person name="Baker S.E."/>
            <person name="Barry K."/>
            <person name="Bills G."/>
            <person name="Bluhm B.H."/>
            <person name="Cannon C."/>
            <person name="Castanera R."/>
            <person name="Culley D.E."/>
            <person name="Daum C."/>
            <person name="Ezra D."/>
            <person name="Gonzalez J.B."/>
            <person name="Henrissat B."/>
            <person name="Kuo A."/>
            <person name="Liang C."/>
            <person name="Lipzen A."/>
            <person name="Lutzoni F."/>
            <person name="Magnuson J."/>
            <person name="Mondo S."/>
            <person name="Nolan M."/>
            <person name="Ohm R."/>
            <person name="Pangilinan J."/>
            <person name="Park H.-J."/>
            <person name="Ramirez L."/>
            <person name="Alfaro M."/>
            <person name="Sun H."/>
            <person name="Tritt A."/>
            <person name="Yoshinaga Y."/>
            <person name="Zwiers L.-H."/>
            <person name="Turgeon B.G."/>
            <person name="Goodwin S.B."/>
            <person name="Spatafora J.W."/>
            <person name="Crous P.W."/>
            <person name="Grigoriev I.V."/>
        </authorList>
    </citation>
    <scope>NUCLEOTIDE SEQUENCE</scope>
    <source>
        <strain evidence="9">IPT5</strain>
    </source>
</reference>
<feature type="compositionally biased region" description="Low complexity" evidence="7">
    <location>
        <begin position="738"/>
        <end position="755"/>
    </location>
</feature>
<evidence type="ECO:0000256" key="6">
    <source>
        <dbReference type="SAM" id="Coils"/>
    </source>
</evidence>
<proteinExistence type="inferred from homology"/>
<dbReference type="GO" id="GO:0003700">
    <property type="term" value="F:DNA-binding transcription factor activity"/>
    <property type="evidence" value="ECO:0007669"/>
    <property type="project" value="InterPro"/>
</dbReference>
<feature type="compositionally biased region" description="Low complexity" evidence="7">
    <location>
        <begin position="435"/>
        <end position="451"/>
    </location>
</feature>
<dbReference type="InterPro" id="IPR036388">
    <property type="entry name" value="WH-like_DNA-bd_sf"/>
</dbReference>
<feature type="compositionally biased region" description="Polar residues" evidence="7">
    <location>
        <begin position="452"/>
        <end position="483"/>
    </location>
</feature>
<evidence type="ECO:0000259" key="8">
    <source>
        <dbReference type="SMART" id="SM00415"/>
    </source>
</evidence>
<gene>
    <name evidence="9" type="ORF">T440DRAFT_539865</name>
</gene>
<feature type="domain" description="HSF-type DNA-binding" evidence="8">
    <location>
        <begin position="139"/>
        <end position="246"/>
    </location>
</feature>
<dbReference type="Gene3D" id="1.10.10.10">
    <property type="entry name" value="Winged helix-like DNA-binding domain superfamily/Winged helix DNA-binding domain"/>
    <property type="match status" value="1"/>
</dbReference>
<dbReference type="Proteomes" id="UP000799423">
    <property type="component" value="Unassembled WGS sequence"/>
</dbReference>
<protein>
    <recommendedName>
        <fullName evidence="8">HSF-type DNA-binding domain-containing protein</fullName>
    </recommendedName>
</protein>
<feature type="coiled-coil region" evidence="6">
    <location>
        <begin position="600"/>
        <end position="637"/>
    </location>
</feature>
<name>A0A6A7AZ00_9PLEO</name>
<accession>A0A6A7AZ00</accession>
<dbReference type="GO" id="GO:0043565">
    <property type="term" value="F:sequence-specific DNA binding"/>
    <property type="evidence" value="ECO:0007669"/>
    <property type="project" value="InterPro"/>
</dbReference>
<dbReference type="FunFam" id="1.10.10.10:FF:000173">
    <property type="entry name" value="Heat shock transcription factor Hsf1"/>
    <property type="match status" value="1"/>
</dbReference>
<feature type="compositionally biased region" description="Low complexity" evidence="7">
    <location>
        <begin position="564"/>
        <end position="588"/>
    </location>
</feature>
<dbReference type="InterPro" id="IPR000232">
    <property type="entry name" value="HSF_DNA-bd"/>
</dbReference>
<feature type="region of interest" description="Disordered" evidence="7">
    <location>
        <begin position="89"/>
        <end position="113"/>
    </location>
</feature>
<feature type="region of interest" description="Disordered" evidence="7">
    <location>
        <begin position="1"/>
        <end position="24"/>
    </location>
</feature>
<feature type="compositionally biased region" description="Polar residues" evidence="7">
    <location>
        <begin position="14"/>
        <end position="24"/>
    </location>
</feature>
<dbReference type="SMART" id="SM00415">
    <property type="entry name" value="HSF"/>
    <property type="match status" value="1"/>
</dbReference>
<feature type="region of interest" description="Disordered" evidence="7">
    <location>
        <begin position="564"/>
        <end position="596"/>
    </location>
</feature>
<feature type="compositionally biased region" description="Polar residues" evidence="7">
    <location>
        <begin position="520"/>
        <end position="531"/>
    </location>
</feature>
<feature type="region of interest" description="Disordered" evidence="7">
    <location>
        <begin position="417"/>
        <end position="531"/>
    </location>
</feature>
<comment type="subcellular location">
    <subcellularLocation>
        <location evidence="1">Nucleus</location>
    </subcellularLocation>
</comment>
<organism evidence="9 10">
    <name type="scientific">Plenodomus tracheiphilus IPT5</name>
    <dbReference type="NCBI Taxonomy" id="1408161"/>
    <lineage>
        <taxon>Eukaryota</taxon>
        <taxon>Fungi</taxon>
        <taxon>Dikarya</taxon>
        <taxon>Ascomycota</taxon>
        <taxon>Pezizomycotina</taxon>
        <taxon>Dothideomycetes</taxon>
        <taxon>Pleosporomycetidae</taxon>
        <taxon>Pleosporales</taxon>
        <taxon>Pleosporineae</taxon>
        <taxon>Leptosphaeriaceae</taxon>
        <taxon>Plenodomus</taxon>
    </lineage>
</organism>
<evidence type="ECO:0000256" key="3">
    <source>
        <dbReference type="ARBA" id="ARBA00023125"/>
    </source>
</evidence>
<keyword evidence="10" id="KW-1185">Reference proteome</keyword>
<dbReference type="PRINTS" id="PR00056">
    <property type="entry name" value="HSFDOMAIN"/>
</dbReference>
<feature type="region of interest" description="Disordered" evidence="7">
    <location>
        <begin position="242"/>
        <end position="273"/>
    </location>
</feature>
<evidence type="ECO:0000256" key="2">
    <source>
        <dbReference type="ARBA" id="ARBA00006403"/>
    </source>
</evidence>
<feature type="region of interest" description="Disordered" evidence="7">
    <location>
        <begin position="738"/>
        <end position="818"/>
    </location>
</feature>
<dbReference type="SUPFAM" id="SSF46785">
    <property type="entry name" value="Winged helix' DNA-binding domain"/>
    <property type="match status" value="1"/>
</dbReference>
<keyword evidence="4" id="KW-0539">Nucleus</keyword>
<keyword evidence="3" id="KW-0238">DNA-binding</keyword>
<sequence>MSNRKRRAPGASPQAPTQTYQQDIPMQNDPYMAWNDAALNTDMSGFNDPSLYDTYGASMGGGGHNRVVSLDGLNDVTDVNTGQLVRRNPNQQLAPAPRRNGWDGYGNGDGQQWEADDSIEDLEAKAAIAKKDAQAKRKQIPPFVQKLSSFLDNNKNENLIRWSDDGNSFIVLDEDEFARTLIPELFKHNNYASFVRQLNMYGFHKKVGLSDNSMKASETKAKAPSEYYNKYFKRGRPELLWLIQKPKNPPTGPKRKRDENSKDDSDEERKYVQDAGGGGYVEELAVRNNEQMAMIPRSEYNSLRVEVRELQQQQKLISNVLTQIKRQNEELYSRATSFQALHDRHENSINAILTFLATFYNRSLEGNANGLNLADMFPAARQQPHGNVVDVDDYPQQELHKSPQLQRTKRPLAILPAPPIAPQDLLSPMGTGRATTMSPTTRPMPSPLTRSGSRSSVFKPPQQQTSRQPSAATPQPRDSSLPTSLPIKSESPSTYPENSEIMSAIQSANAASANHHRHPSLSTAANTTPHQQQPFDSFAALSSYQPDTAHIPLTTQQRADVLSQIAQHSSSTSASQQHQTQTQNPNTSALTQTPQSQHDMSNLLNDLAQYQATQNQLEMLQKLSEEQNNRIRGIQERVLPLSPKGGFAGLASSSGDGGAGGYFAGGATGGAGGLGEPGVYDLDFDNLVQGEDFYPNGNGVDVGATTTTSGSGELPDFNFEGSTPFGEAGDADAFSFSDALEGPGTTTTTTGAGTTVAMPDQAEDDGHLHVLGEDAATGLEAGRSIESVGSSNSTSPAATVEEVEDESRRVRSPKRRRR</sequence>
<evidence type="ECO:0000256" key="5">
    <source>
        <dbReference type="RuleBase" id="RU004020"/>
    </source>
</evidence>